<dbReference type="InterPro" id="IPR017896">
    <property type="entry name" value="4Fe4S_Fe-S-bd"/>
</dbReference>
<dbReference type="GO" id="GO:0030976">
    <property type="term" value="F:thiamine pyrophosphate binding"/>
    <property type="evidence" value="ECO:0007669"/>
    <property type="project" value="InterPro"/>
</dbReference>
<dbReference type="InterPro" id="IPR052198">
    <property type="entry name" value="IorB_Oxidoreductase"/>
</dbReference>
<dbReference type="InterPro" id="IPR029061">
    <property type="entry name" value="THDP-binding"/>
</dbReference>
<dbReference type="Pfam" id="PF02775">
    <property type="entry name" value="TPP_enzyme_C"/>
    <property type="match status" value="1"/>
</dbReference>
<dbReference type="RefSeq" id="WP_073611978.1">
    <property type="nucleotide sequence ID" value="NZ_FRFE01000002.1"/>
</dbReference>
<dbReference type="InterPro" id="IPR002869">
    <property type="entry name" value="Pyrv_flavodox_OxRed_cen"/>
</dbReference>
<dbReference type="InterPro" id="IPR002880">
    <property type="entry name" value="Pyrv_Fd/Flavodoxin_OxRdtase_N"/>
</dbReference>
<dbReference type="Gene3D" id="3.40.50.970">
    <property type="match status" value="2"/>
</dbReference>
<keyword evidence="3" id="KW-0249">Electron transport</keyword>
<evidence type="ECO:0000313" key="9">
    <source>
        <dbReference type="Proteomes" id="UP000184603"/>
    </source>
</evidence>
<evidence type="ECO:0000256" key="3">
    <source>
        <dbReference type="ARBA" id="ARBA00022982"/>
    </source>
</evidence>
<keyword evidence="5" id="KW-0408">Iron</keyword>
<reference evidence="8 9" key="1">
    <citation type="submission" date="2016-12" db="EMBL/GenBank/DDBJ databases">
        <authorList>
            <person name="Song W.-J."/>
            <person name="Kurnit D.M."/>
        </authorList>
    </citation>
    <scope>NUCLEOTIDE SEQUENCE [LARGE SCALE GENOMIC DNA]</scope>
    <source>
        <strain evidence="8 9">DSM 18488</strain>
    </source>
</reference>
<evidence type="ECO:0000259" key="7">
    <source>
        <dbReference type="PROSITE" id="PS51379"/>
    </source>
</evidence>
<evidence type="ECO:0000256" key="5">
    <source>
        <dbReference type="ARBA" id="ARBA00023004"/>
    </source>
</evidence>
<dbReference type="PANTHER" id="PTHR43854">
    <property type="entry name" value="INDOLEPYRUVATE OXIDOREDUCTASE SUBUNIT IORB"/>
    <property type="match status" value="1"/>
</dbReference>
<evidence type="ECO:0000256" key="6">
    <source>
        <dbReference type="ARBA" id="ARBA00023014"/>
    </source>
</evidence>
<dbReference type="GO" id="GO:0044281">
    <property type="term" value="P:small molecule metabolic process"/>
    <property type="evidence" value="ECO:0007669"/>
    <property type="project" value="UniProtKB-ARBA"/>
</dbReference>
<feature type="domain" description="4Fe-4S ferredoxin-type" evidence="7">
    <location>
        <begin position="574"/>
        <end position="606"/>
    </location>
</feature>
<proteinExistence type="predicted"/>
<dbReference type="OrthoDB" id="9804603at2"/>
<dbReference type="PROSITE" id="PS51379">
    <property type="entry name" value="4FE4S_FER_2"/>
    <property type="match status" value="1"/>
</dbReference>
<dbReference type="Gene3D" id="3.40.920.10">
    <property type="entry name" value="Pyruvate-ferredoxin oxidoreductase, PFOR, domain III"/>
    <property type="match status" value="1"/>
</dbReference>
<keyword evidence="9" id="KW-1185">Reference proteome</keyword>
<evidence type="ECO:0000256" key="2">
    <source>
        <dbReference type="ARBA" id="ARBA00022485"/>
    </source>
</evidence>
<dbReference type="Pfam" id="PF01558">
    <property type="entry name" value="POR"/>
    <property type="match status" value="1"/>
</dbReference>
<name>A0A1M7XYD6_9BACT</name>
<dbReference type="SUPFAM" id="SSF52518">
    <property type="entry name" value="Thiamin diphosphate-binding fold (THDP-binding)"/>
    <property type="match status" value="2"/>
</dbReference>
<dbReference type="STRING" id="1121416.SAMN02745220_00616"/>
<dbReference type="PANTHER" id="PTHR43854:SF1">
    <property type="entry name" value="INDOLEPYRUVATE OXIDOREDUCTASE SUBUNIT IORB"/>
    <property type="match status" value="1"/>
</dbReference>
<dbReference type="AlphaFoldDB" id="A0A1M7XYD6"/>
<dbReference type="InterPro" id="IPR011766">
    <property type="entry name" value="TPP_enzyme_TPP-bd"/>
</dbReference>
<evidence type="ECO:0000256" key="4">
    <source>
        <dbReference type="ARBA" id="ARBA00023002"/>
    </source>
</evidence>
<dbReference type="PROSITE" id="PS51257">
    <property type="entry name" value="PROKAR_LIPOPROTEIN"/>
    <property type="match status" value="1"/>
</dbReference>
<keyword evidence="2" id="KW-0479">Metal-binding</keyword>
<dbReference type="SUPFAM" id="SSF54862">
    <property type="entry name" value="4Fe-4S ferredoxins"/>
    <property type="match status" value="1"/>
</dbReference>
<organism evidence="8 9">
    <name type="scientific">Desulfopila aestuarii DSM 18488</name>
    <dbReference type="NCBI Taxonomy" id="1121416"/>
    <lineage>
        <taxon>Bacteria</taxon>
        <taxon>Pseudomonadati</taxon>
        <taxon>Thermodesulfobacteriota</taxon>
        <taxon>Desulfobulbia</taxon>
        <taxon>Desulfobulbales</taxon>
        <taxon>Desulfocapsaceae</taxon>
        <taxon>Desulfopila</taxon>
    </lineage>
</organism>
<keyword evidence="4" id="KW-0560">Oxidoreductase</keyword>
<dbReference type="SUPFAM" id="SSF53323">
    <property type="entry name" value="Pyruvate-ferredoxin oxidoreductase, PFOR, domain III"/>
    <property type="match status" value="1"/>
</dbReference>
<gene>
    <name evidence="8" type="ORF">SAMN02745220_00616</name>
</gene>
<dbReference type="SUPFAM" id="SSF52922">
    <property type="entry name" value="TK C-terminal domain-like"/>
    <property type="match status" value="1"/>
</dbReference>
<dbReference type="InterPro" id="IPR009014">
    <property type="entry name" value="Transketo_C/PFOR_II"/>
</dbReference>
<evidence type="ECO:0000256" key="1">
    <source>
        <dbReference type="ARBA" id="ARBA00022448"/>
    </source>
</evidence>
<keyword evidence="2" id="KW-0004">4Fe-4S</keyword>
<dbReference type="GO" id="GO:0051539">
    <property type="term" value="F:4 iron, 4 sulfur cluster binding"/>
    <property type="evidence" value="ECO:0007669"/>
    <property type="project" value="UniProtKB-KW"/>
</dbReference>
<dbReference type="InterPro" id="IPR019752">
    <property type="entry name" value="Pyrv/ketoisovalerate_OxRed_cat"/>
</dbReference>
<keyword evidence="1" id="KW-0813">Transport</keyword>
<dbReference type="EMBL" id="FRFE01000002">
    <property type="protein sequence ID" value="SHO44030.1"/>
    <property type="molecule type" value="Genomic_DNA"/>
</dbReference>
<sequence>MKKNKIQVLCEQEAGQAEVLQGNIAFAVGCVRAGIHSADGYPGTPSTEVIDRGLSQVQDKITVGWSLNEAVATSVAFGHTLAGRDSIVTMKIPGLFQAGDIFTSSSFFTEERGALIYFIASDFAPSSTQHLVDPHYLFKTCFLPVFEPRNHQEMLEAAGIAADIGRRYKTPVVVLASGGLCHSEGLVKLNPIQSREPLAMDKNLRAFNLLPGMARNNYDTVLTERMPALMKMVEESPYNEWIKGSGKIGIITTGINTAFALEVKEAFGEDIDILSLGFTNPLPKKLIQEFHAAISGKVYVIDDGYKYLQEELTLMGLQVYGKEELAPRTEYTPAAIAEVLGREITTKGASLAPVKRPPMICPGCPYGLFAQTVSTMKRRGKLEAIFGDIGCNALLYFMNSLDTGLAMGASEAKRMGFVLSRPEMADKCISVLGDGTECHSGMDATRNTVFRNVPGVKVVLDNYWTAMTGGQPSPSSPVNLAGDPCRFDLLKALEGTGTKTVAVNAYDRKELQTGLRHALKDAAEGQFTTLVVRGCCLKKLPAAQKGIRLKINEEKCEQCDSCLICSGIEKGPNGFPQFNNLCSGCGEQGNACMQMCPHKAMEPLTEADKVKTSAARFDEPPALTDVRLDRNSLPARLSLAIRGVGGQGNLFFGKVLTQVAFLSGYGEENIVKGETHGMAQMGGPVISTFACGKVHSPVLLPGEADCLIAMEMSEILRPGFLELLRPNGTILAAKTVLVPQGMDKKDYPELDAIRKATEGFKLIEIDVLEAALGLGDTTGRIANVVMMGALSMMAPFNQIPDQVWLRALKQVTPAPAWGGNYQAFLAGRKLL</sequence>
<dbReference type="CDD" id="cd07034">
    <property type="entry name" value="TPP_PYR_PFOR_IOR-alpha_like"/>
    <property type="match status" value="1"/>
</dbReference>
<keyword evidence="6" id="KW-0411">Iron-sulfur</keyword>
<dbReference type="GO" id="GO:0016903">
    <property type="term" value="F:oxidoreductase activity, acting on the aldehyde or oxo group of donors"/>
    <property type="evidence" value="ECO:0007669"/>
    <property type="project" value="InterPro"/>
</dbReference>
<protein>
    <submittedName>
        <fullName evidence="8">Indolepyruvate ferredoxin oxidoreductase alpha subunit</fullName>
    </submittedName>
</protein>
<dbReference type="Proteomes" id="UP000184603">
    <property type="component" value="Unassembled WGS sequence"/>
</dbReference>
<accession>A0A1M7XYD6</accession>
<keyword evidence="8" id="KW-0670">Pyruvate</keyword>
<evidence type="ECO:0000313" key="8">
    <source>
        <dbReference type="EMBL" id="SHO44030.1"/>
    </source>
</evidence>